<evidence type="ECO:0000259" key="10">
    <source>
        <dbReference type="PROSITE" id="PS51032"/>
    </source>
</evidence>
<keyword evidence="3" id="KW-0346">Stress response</keyword>
<dbReference type="EMBL" id="JABCRI010000020">
    <property type="protein sequence ID" value="KAF8388322.1"/>
    <property type="molecule type" value="Genomic_DNA"/>
</dbReference>
<feature type="domain" description="AP2/ERF" evidence="10">
    <location>
        <begin position="71"/>
        <end position="128"/>
    </location>
</feature>
<feature type="region of interest" description="Disordered" evidence="9">
    <location>
        <begin position="43"/>
        <end position="62"/>
    </location>
</feature>
<keyword evidence="12" id="KW-1185">Reference proteome</keyword>
<accession>A0A835D549</accession>
<evidence type="ECO:0000256" key="2">
    <source>
        <dbReference type="ARBA" id="ARBA00023015"/>
    </source>
</evidence>
<dbReference type="CDD" id="cd00018">
    <property type="entry name" value="AP2"/>
    <property type="match status" value="1"/>
</dbReference>
<comment type="subcellular location">
    <subcellularLocation>
        <location evidence="1">Nucleus</location>
    </subcellularLocation>
</comment>
<dbReference type="OrthoDB" id="550883at2759"/>
<evidence type="ECO:0000313" key="11">
    <source>
        <dbReference type="EMBL" id="KAF8388322.1"/>
    </source>
</evidence>
<reference evidence="11 12" key="1">
    <citation type="submission" date="2020-04" db="EMBL/GenBank/DDBJ databases">
        <title>Plant Genome Project.</title>
        <authorList>
            <person name="Zhang R.-G."/>
        </authorList>
    </citation>
    <scope>NUCLEOTIDE SEQUENCE [LARGE SCALE GENOMIC DNA]</scope>
    <source>
        <strain evidence="11">YNK0</strain>
        <tissue evidence="11">Leaf</tissue>
    </source>
</reference>
<proteinExistence type="inferred from homology"/>
<name>A0A835D549_TETSI</name>
<evidence type="ECO:0000256" key="4">
    <source>
        <dbReference type="ARBA" id="ARBA00023125"/>
    </source>
</evidence>
<evidence type="ECO:0000256" key="9">
    <source>
        <dbReference type="SAM" id="MobiDB-lite"/>
    </source>
</evidence>
<evidence type="ECO:0000256" key="8">
    <source>
        <dbReference type="ARBA" id="ARBA00024343"/>
    </source>
</evidence>
<keyword evidence="7" id="KW-0539">Nucleus</keyword>
<evidence type="ECO:0000313" key="12">
    <source>
        <dbReference type="Proteomes" id="UP000655225"/>
    </source>
</evidence>
<dbReference type="GO" id="GO:0003700">
    <property type="term" value="F:DNA-binding transcription factor activity"/>
    <property type="evidence" value="ECO:0007669"/>
    <property type="project" value="InterPro"/>
</dbReference>
<sequence length="245" mass="27103">MCRFPLHFVIKIRFTLLQPPTPLKGKKKALEIYKMDGVGKEKGAMKKGATERGSRKGCMRGKGGPENAMCTYRGVRQRTWGKWVGEIREPNKGARLWLGTFDTSVEAALAYDHAARKLYGTWAKLNLPELHIDLIKSPLSHSSVSADVLSKKTTETPKNATTSTDDASTCYYLNDTTLAGDSVFGDTNGGFWENLIWSLPEDEGGRSLLGMPVMALNDIPGISIGEMEDGEDLVNWDDMQVAWRS</sequence>
<comment type="caution">
    <text evidence="11">The sequence shown here is derived from an EMBL/GenBank/DDBJ whole genome shotgun (WGS) entry which is preliminary data.</text>
</comment>
<dbReference type="Pfam" id="PF00847">
    <property type="entry name" value="AP2"/>
    <property type="match status" value="1"/>
</dbReference>
<keyword evidence="5" id="KW-0010">Activator</keyword>
<keyword evidence="2" id="KW-0805">Transcription regulation</keyword>
<dbReference type="Proteomes" id="UP000655225">
    <property type="component" value="Unassembled WGS sequence"/>
</dbReference>
<dbReference type="GO" id="GO:0000976">
    <property type="term" value="F:transcription cis-regulatory region binding"/>
    <property type="evidence" value="ECO:0007669"/>
    <property type="project" value="TreeGrafter"/>
</dbReference>
<dbReference type="SMART" id="SM00380">
    <property type="entry name" value="AP2"/>
    <property type="match status" value="1"/>
</dbReference>
<evidence type="ECO:0000256" key="5">
    <source>
        <dbReference type="ARBA" id="ARBA00023159"/>
    </source>
</evidence>
<keyword evidence="4" id="KW-0238">DNA-binding</keyword>
<organism evidence="11 12">
    <name type="scientific">Tetracentron sinense</name>
    <name type="common">Spur-leaf</name>
    <dbReference type="NCBI Taxonomy" id="13715"/>
    <lineage>
        <taxon>Eukaryota</taxon>
        <taxon>Viridiplantae</taxon>
        <taxon>Streptophyta</taxon>
        <taxon>Embryophyta</taxon>
        <taxon>Tracheophyta</taxon>
        <taxon>Spermatophyta</taxon>
        <taxon>Magnoliopsida</taxon>
        <taxon>Trochodendrales</taxon>
        <taxon>Trochodendraceae</taxon>
        <taxon>Tetracentron</taxon>
    </lineage>
</organism>
<dbReference type="FunFam" id="3.30.730.10:FF:000001">
    <property type="entry name" value="Ethylene-responsive transcription factor 2"/>
    <property type="match status" value="1"/>
</dbReference>
<dbReference type="InterPro" id="IPR036955">
    <property type="entry name" value="AP2/ERF_dom_sf"/>
</dbReference>
<dbReference type="PRINTS" id="PR00367">
    <property type="entry name" value="ETHRSPELEMNT"/>
</dbReference>
<dbReference type="Gene3D" id="3.30.730.10">
    <property type="entry name" value="AP2/ERF domain"/>
    <property type="match status" value="1"/>
</dbReference>
<evidence type="ECO:0000256" key="3">
    <source>
        <dbReference type="ARBA" id="ARBA00023016"/>
    </source>
</evidence>
<dbReference type="PANTHER" id="PTHR31241:SF62">
    <property type="entry name" value="DEHYDRATION-RESPONSIVE ELEMENT-BINDING PROTEIN 2D"/>
    <property type="match status" value="1"/>
</dbReference>
<evidence type="ECO:0000256" key="7">
    <source>
        <dbReference type="ARBA" id="ARBA00023242"/>
    </source>
</evidence>
<dbReference type="PROSITE" id="PS51032">
    <property type="entry name" value="AP2_ERF"/>
    <property type="match status" value="1"/>
</dbReference>
<dbReference type="GO" id="GO:0005634">
    <property type="term" value="C:nucleus"/>
    <property type="evidence" value="ECO:0007669"/>
    <property type="project" value="UniProtKB-SubCell"/>
</dbReference>
<feature type="compositionally biased region" description="Basic and acidic residues" evidence="9">
    <location>
        <begin position="43"/>
        <end position="54"/>
    </location>
</feature>
<dbReference type="InterPro" id="IPR016177">
    <property type="entry name" value="DNA-bd_dom_sf"/>
</dbReference>
<protein>
    <recommendedName>
        <fullName evidence="10">AP2/ERF domain-containing protein</fullName>
    </recommendedName>
</protein>
<dbReference type="SUPFAM" id="SSF54171">
    <property type="entry name" value="DNA-binding domain"/>
    <property type="match status" value="1"/>
</dbReference>
<dbReference type="AlphaFoldDB" id="A0A835D549"/>
<dbReference type="GO" id="GO:0045893">
    <property type="term" value="P:positive regulation of DNA-templated transcription"/>
    <property type="evidence" value="ECO:0007669"/>
    <property type="project" value="TreeGrafter"/>
</dbReference>
<gene>
    <name evidence="11" type="ORF">HHK36_026988</name>
</gene>
<evidence type="ECO:0000256" key="1">
    <source>
        <dbReference type="ARBA" id="ARBA00004123"/>
    </source>
</evidence>
<keyword evidence="6" id="KW-0804">Transcription</keyword>
<comment type="similarity">
    <text evidence="8">Belongs to the AP2/ERF transcription factor family. ERF subfamily.</text>
</comment>
<dbReference type="InterPro" id="IPR001471">
    <property type="entry name" value="AP2/ERF_dom"/>
</dbReference>
<dbReference type="GO" id="GO:0006950">
    <property type="term" value="P:response to stress"/>
    <property type="evidence" value="ECO:0007669"/>
    <property type="project" value="TreeGrafter"/>
</dbReference>
<evidence type="ECO:0000256" key="6">
    <source>
        <dbReference type="ARBA" id="ARBA00023163"/>
    </source>
</evidence>
<dbReference type="PANTHER" id="PTHR31241">
    <property type="entry name" value="DEHYDRATION-RESPONSIVE ELEMENT-BINDING PROTEIN 2C"/>
    <property type="match status" value="1"/>
</dbReference>